<dbReference type="STRING" id="96561.Dole_1443"/>
<organism evidence="3 4">
    <name type="scientific">Desulfosudis oleivorans (strain DSM 6200 / JCM 39069 / Hxd3)</name>
    <name type="common">Desulfococcus oleovorans</name>
    <dbReference type="NCBI Taxonomy" id="96561"/>
    <lineage>
        <taxon>Bacteria</taxon>
        <taxon>Pseudomonadati</taxon>
        <taxon>Thermodesulfobacteriota</taxon>
        <taxon>Desulfobacteria</taxon>
        <taxon>Desulfobacterales</taxon>
        <taxon>Desulfosudaceae</taxon>
        <taxon>Desulfosudis</taxon>
    </lineage>
</organism>
<evidence type="ECO:0000259" key="1">
    <source>
        <dbReference type="Pfam" id="PF00534"/>
    </source>
</evidence>
<dbReference type="CAZy" id="GT4">
    <property type="family name" value="Glycosyltransferase Family 4"/>
</dbReference>
<keyword evidence="4" id="KW-1185">Reference proteome</keyword>
<keyword evidence="3" id="KW-0808">Transferase</keyword>
<dbReference type="SUPFAM" id="SSF53756">
    <property type="entry name" value="UDP-Glycosyltransferase/glycogen phosphorylase"/>
    <property type="match status" value="1"/>
</dbReference>
<dbReference type="Gene3D" id="3.40.50.2000">
    <property type="entry name" value="Glycogen Phosphorylase B"/>
    <property type="match status" value="2"/>
</dbReference>
<dbReference type="InterPro" id="IPR001296">
    <property type="entry name" value="Glyco_trans_1"/>
</dbReference>
<dbReference type="Proteomes" id="UP000008561">
    <property type="component" value="Chromosome"/>
</dbReference>
<dbReference type="AlphaFoldDB" id="A8ZZ94"/>
<dbReference type="RefSeq" id="WP_012174863.1">
    <property type="nucleotide sequence ID" value="NC_009943.1"/>
</dbReference>
<gene>
    <name evidence="3" type="ordered locus">Dole_1443</name>
</gene>
<sequence>MVAGKITVIQMVPEMESGGVESVTLETGAFLARQGQRSMVISAGGAMVAPLEREGSRHLTWPHIGEKSPRCLKYILPLRKLLIEERVDILHLRSRVPAWIGYLAWKSLKGLGPTRLVTTFHGFYSVNAYSRIMTRGEKVIAISDTIARHIQEAYPVETGRIEIVHEGIDMERFSPDAVGKERVEGLRQQWGLAESNQTVIMLPARVTRLKGHNVFIKALALIRHMNWHALCVGAWDRQSPYYDELSAMVRATGLEGRVTFTGECTDMPAAYRVADIVVSASKHPESFGRIAVEAQAMGRQVIATAHGGSMETVGDSPLGILVPPGREADLARALACAMERMPLEKSRINAARAFVAERFSLDRMCRDTLDLYRRMAKPDKAGA</sequence>
<dbReference type="InterPro" id="IPR028098">
    <property type="entry name" value="Glyco_trans_4-like_N"/>
</dbReference>
<dbReference type="Pfam" id="PF13439">
    <property type="entry name" value="Glyco_transf_4"/>
    <property type="match status" value="1"/>
</dbReference>
<evidence type="ECO:0000313" key="3">
    <source>
        <dbReference type="EMBL" id="ABW67247.1"/>
    </source>
</evidence>
<evidence type="ECO:0000259" key="2">
    <source>
        <dbReference type="Pfam" id="PF13439"/>
    </source>
</evidence>
<dbReference type="Pfam" id="PF00534">
    <property type="entry name" value="Glycos_transf_1"/>
    <property type="match status" value="1"/>
</dbReference>
<dbReference type="PANTHER" id="PTHR12526">
    <property type="entry name" value="GLYCOSYLTRANSFERASE"/>
    <property type="match status" value="1"/>
</dbReference>
<dbReference type="KEGG" id="dol:Dole_1443"/>
<proteinExistence type="predicted"/>
<dbReference type="PANTHER" id="PTHR12526:SF638">
    <property type="entry name" value="SPORE COAT PROTEIN SA"/>
    <property type="match status" value="1"/>
</dbReference>
<dbReference type="GO" id="GO:0016757">
    <property type="term" value="F:glycosyltransferase activity"/>
    <property type="evidence" value="ECO:0007669"/>
    <property type="project" value="InterPro"/>
</dbReference>
<feature type="domain" description="Glycosyltransferase subfamily 4-like N-terminal" evidence="2">
    <location>
        <begin position="18"/>
        <end position="172"/>
    </location>
</feature>
<dbReference type="EMBL" id="CP000859">
    <property type="protein sequence ID" value="ABW67247.1"/>
    <property type="molecule type" value="Genomic_DNA"/>
</dbReference>
<dbReference type="OrthoDB" id="5147801at2"/>
<name>A8ZZ94_DESOH</name>
<protein>
    <submittedName>
        <fullName evidence="3">Glycosyl transferase group 1</fullName>
    </submittedName>
</protein>
<evidence type="ECO:0000313" key="4">
    <source>
        <dbReference type="Proteomes" id="UP000008561"/>
    </source>
</evidence>
<feature type="domain" description="Glycosyl transferase family 1" evidence="1">
    <location>
        <begin position="188"/>
        <end position="352"/>
    </location>
</feature>
<dbReference type="eggNOG" id="COG0438">
    <property type="taxonomic scope" value="Bacteria"/>
</dbReference>
<accession>A8ZZ94</accession>
<reference evidence="3 4" key="1">
    <citation type="submission" date="2007-10" db="EMBL/GenBank/DDBJ databases">
        <title>Complete sequence of Desulfococcus oleovorans Hxd3.</title>
        <authorList>
            <consortium name="US DOE Joint Genome Institute"/>
            <person name="Copeland A."/>
            <person name="Lucas S."/>
            <person name="Lapidus A."/>
            <person name="Barry K."/>
            <person name="Glavina del Rio T."/>
            <person name="Dalin E."/>
            <person name="Tice H."/>
            <person name="Pitluck S."/>
            <person name="Kiss H."/>
            <person name="Brettin T."/>
            <person name="Bruce D."/>
            <person name="Detter J.C."/>
            <person name="Han C."/>
            <person name="Schmutz J."/>
            <person name="Larimer F."/>
            <person name="Land M."/>
            <person name="Hauser L."/>
            <person name="Kyrpides N."/>
            <person name="Kim E."/>
            <person name="Wawrik B."/>
            <person name="Richardson P."/>
        </authorList>
    </citation>
    <scope>NUCLEOTIDE SEQUENCE [LARGE SCALE GENOMIC DNA]</scope>
    <source>
        <strain evidence="4">DSM 6200 / JCM 39069 / Hxd3</strain>
    </source>
</reference>
<dbReference type="HOGENOM" id="CLU_009583_0_3_7"/>
<dbReference type="CDD" id="cd03819">
    <property type="entry name" value="GT4_WavL-like"/>
    <property type="match status" value="1"/>
</dbReference>